<organism evidence="1 2">
    <name type="scientific">Alteraurantiacibacter buctensis</name>
    <dbReference type="NCBI Taxonomy" id="1503981"/>
    <lineage>
        <taxon>Bacteria</taxon>
        <taxon>Pseudomonadati</taxon>
        <taxon>Pseudomonadota</taxon>
        <taxon>Alphaproteobacteria</taxon>
        <taxon>Sphingomonadales</taxon>
        <taxon>Erythrobacteraceae</taxon>
        <taxon>Alteraurantiacibacter</taxon>
    </lineage>
</organism>
<dbReference type="InterPro" id="IPR027417">
    <property type="entry name" value="P-loop_NTPase"/>
</dbReference>
<gene>
    <name evidence="1" type="ORF">GRI99_10395</name>
</gene>
<dbReference type="AlphaFoldDB" id="A0A844Z006"/>
<name>A0A844Z006_9SPHN</name>
<dbReference type="SUPFAM" id="SSF52540">
    <property type="entry name" value="P-loop containing nucleoside triphosphate hydrolases"/>
    <property type="match status" value="1"/>
</dbReference>
<accession>A0A844Z006</accession>
<dbReference type="EMBL" id="WTYV01000003">
    <property type="protein sequence ID" value="MXO72044.1"/>
    <property type="molecule type" value="Genomic_DNA"/>
</dbReference>
<evidence type="ECO:0000313" key="1">
    <source>
        <dbReference type="EMBL" id="MXO72044.1"/>
    </source>
</evidence>
<dbReference type="OrthoDB" id="7390113at2"/>
<evidence type="ECO:0000313" key="2">
    <source>
        <dbReference type="Proteomes" id="UP000466966"/>
    </source>
</evidence>
<keyword evidence="2" id="KW-1185">Reference proteome</keyword>
<comment type="caution">
    <text evidence="1">The sequence shown here is derived from an EMBL/GenBank/DDBJ whole genome shotgun (WGS) entry which is preliminary data.</text>
</comment>
<proteinExistence type="predicted"/>
<protein>
    <submittedName>
        <fullName evidence="1">ATPase</fullName>
    </submittedName>
</protein>
<sequence>MSQIALPLTAGTTGPARIVIGAANDRVAQALGQPESWPFGTAVLTGPPRSGKSLFARWLAATGTAEVIDDAHLQPEEELFHRWNRAREQGRPLLLVGGTPPWTIALPDLKSRLGAALHLEIGQPDDTMAGELLLSLAAERGLPLGPDAAAYLVPRAPRTQADIEKLVAMIDRLSLERKSPPTLSIWRAALEALHGPEEPRLL</sequence>
<dbReference type="RefSeq" id="WP_160771964.1">
    <property type="nucleotide sequence ID" value="NZ_WTYV01000003.1"/>
</dbReference>
<dbReference type="Gene3D" id="1.10.8.60">
    <property type="match status" value="1"/>
</dbReference>
<dbReference type="Proteomes" id="UP000466966">
    <property type="component" value="Unassembled WGS sequence"/>
</dbReference>
<reference evidence="1 2" key="1">
    <citation type="submission" date="2019-12" db="EMBL/GenBank/DDBJ databases">
        <title>Genomic-based taxomic classification of the family Erythrobacteraceae.</title>
        <authorList>
            <person name="Xu L."/>
        </authorList>
    </citation>
    <scope>NUCLEOTIDE SEQUENCE [LARGE SCALE GENOMIC DNA]</scope>
    <source>
        <strain evidence="1 2">M0322</strain>
    </source>
</reference>